<evidence type="ECO:0000256" key="3">
    <source>
        <dbReference type="SAM" id="SignalP"/>
    </source>
</evidence>
<keyword evidence="2" id="KW-0472">Membrane</keyword>
<dbReference type="InterPro" id="IPR013783">
    <property type="entry name" value="Ig-like_fold"/>
</dbReference>
<keyword evidence="2" id="KW-1133">Transmembrane helix</keyword>
<dbReference type="eggNOG" id="COG3292">
    <property type="taxonomic scope" value="Bacteria"/>
</dbReference>
<dbReference type="EMBL" id="BBNY01000005">
    <property type="protein sequence ID" value="GAL89059.1"/>
    <property type="molecule type" value="Genomic_DNA"/>
</dbReference>
<evidence type="ECO:0000259" key="4">
    <source>
        <dbReference type="SMART" id="SM00421"/>
    </source>
</evidence>
<dbReference type="InterPro" id="IPR000792">
    <property type="entry name" value="Tscrpt_reg_LuxR_C"/>
</dbReference>
<dbReference type="EMBL" id="BBNR01000001">
    <property type="protein sequence ID" value="GAL65376.1"/>
    <property type="molecule type" value="Genomic_DNA"/>
</dbReference>
<feature type="coiled-coil region" evidence="1">
    <location>
        <begin position="780"/>
        <end position="849"/>
    </location>
</feature>
<evidence type="ECO:0000256" key="2">
    <source>
        <dbReference type="SAM" id="Phobius"/>
    </source>
</evidence>
<evidence type="ECO:0000313" key="7">
    <source>
        <dbReference type="EMBL" id="GAL89059.1"/>
    </source>
</evidence>
<evidence type="ECO:0000256" key="1">
    <source>
        <dbReference type="SAM" id="Coils"/>
    </source>
</evidence>
<dbReference type="SUPFAM" id="SSF46894">
    <property type="entry name" value="C-terminal effector domain of the bipartite response regulators"/>
    <property type="match status" value="1"/>
</dbReference>
<name>A0A090VXH7_9FLAO</name>
<dbReference type="InterPro" id="IPR036388">
    <property type="entry name" value="WH-like_DNA-bd_sf"/>
</dbReference>
<dbReference type="Gene3D" id="2.60.40.10">
    <property type="entry name" value="Immunoglobulins"/>
    <property type="match status" value="1"/>
</dbReference>
<feature type="transmembrane region" description="Helical" evidence="2">
    <location>
        <begin position="741"/>
        <end position="759"/>
    </location>
</feature>
<dbReference type="InterPro" id="IPR016032">
    <property type="entry name" value="Sig_transdc_resp-reg_C-effctor"/>
</dbReference>
<protein>
    <recommendedName>
        <fullName evidence="4">HTH luxR-type domain-containing protein</fullName>
    </recommendedName>
</protein>
<evidence type="ECO:0000313" key="6">
    <source>
        <dbReference type="EMBL" id="GAL69440.1"/>
    </source>
</evidence>
<dbReference type="SMART" id="SM00421">
    <property type="entry name" value="HTH_LUXR"/>
    <property type="match status" value="1"/>
</dbReference>
<dbReference type="eggNOG" id="COG2771">
    <property type="taxonomic scope" value="Bacteria"/>
</dbReference>
<feature type="domain" description="HTH luxR-type" evidence="4">
    <location>
        <begin position="878"/>
        <end position="935"/>
    </location>
</feature>
<dbReference type="Proteomes" id="UP000030184">
    <property type="component" value="Unassembled WGS sequence"/>
</dbReference>
<dbReference type="Proteomes" id="UP000029641">
    <property type="component" value="Unassembled WGS sequence"/>
</dbReference>
<accession>A0A090VXH7</accession>
<dbReference type="Pfam" id="PF07495">
    <property type="entry name" value="Y_Y_Y"/>
    <property type="match status" value="1"/>
</dbReference>
<dbReference type="Proteomes" id="UP000029646">
    <property type="component" value="Unassembled WGS sequence"/>
</dbReference>
<evidence type="ECO:0000313" key="8">
    <source>
        <dbReference type="Proteomes" id="UP000029646"/>
    </source>
</evidence>
<gene>
    <name evidence="5" type="ORF">JCM19301_3836</name>
    <name evidence="6" type="ORF">JCM19302_4169</name>
    <name evidence="7" type="ORF">JCM19538_2048</name>
</gene>
<dbReference type="InterPro" id="IPR015943">
    <property type="entry name" value="WD40/YVTN_repeat-like_dom_sf"/>
</dbReference>
<keyword evidence="3" id="KW-0732">Signal</keyword>
<feature type="chain" id="PRO_5010017781" description="HTH luxR-type domain-containing protein" evidence="3">
    <location>
        <begin position="22"/>
        <end position="938"/>
    </location>
</feature>
<feature type="signal peptide" evidence="3">
    <location>
        <begin position="1"/>
        <end position="21"/>
    </location>
</feature>
<dbReference type="STRING" id="504487.JCM19538_2048"/>
<evidence type="ECO:0000313" key="9">
    <source>
        <dbReference type="Proteomes" id="UP000030184"/>
    </source>
</evidence>
<sequence length="938" mass="108172">MKSTKFFALLLLFGVFLKLSAQERPPINVFYPQDYGGASQNWSISQSDNRYIYIANNKGLLEYNGAKWNLYPSPNQTNLRSVKVIDSLIYTGSYHDFGYWKKDGFGVLNYTSLTKALNIDLLEDEEFWNIMTLDNSILFQSLDRIHIYNKKTKSYNVVESDLKISNLFKVNSNFYFQNLNSNLYKIESGEAILVSNDPILKDNVIVNIYNHNDALLVLTQDNGFFELRNKLLTPWKIPASEALSKVSVFSSIQLENKSFVLGTISDGVICLSTSGNITFKISQSSGLANNTVLSLYEDADQNIWLGLDNGINCINMKSPYSIYVDNSGTIGSVYTSIVYNNMLYLGSNQGLFVKPLSNNEDFQFVEGTQGQVWFLDIIGTTLFCGHNSGTFIINNKKANKIANIQGTWMIKPVLNHNNLLIQGNYNGLYILHKPNNQWVLKNKIEGFDVSSRYFEFLNNTEIYLNHEYKGLFKLKLNEALTKVVSYSRDTLVDKIISSSLIKHNGELLYTIKNGVYKYSKNNKKFVLDTLFSRLIDEKNFTSGKLVSDNKTNKLWSFSSKGIHFLTSSKLSGAQKITNIPFHEDVRKDVVGYESVTPLDNERFLFGSISGYVVLDLSKIQNYSPTININQIAVSNLKANDTIKLVDLKEAAEFENNEDNIQFSYSIPEFLKTQKPEYQYKLEGIYNNWSDWSTNGTVFFENLPFGSFTFYVRGKVGNQPTLNTEAYTFTIKRPWFLTNTAIAGYIFILLLFSFFMHNVYKRYYRKQRERILQKTKREFELNELENKQQLMRLRNEKLREDIDNKNRELGSSTMNLIRKNEFLRTIKKELEKVKEEKKNLNSVIKIIDKNLNNNDDWNLFQEAFNNADKDFLKKIKQAHPTLTANDLRLCAYLRLNLSSKEIAPLLNISSRSVEVKRYRLRKKMELPHEASLSDYILEI</sequence>
<dbReference type="AlphaFoldDB" id="A0A090VXH7"/>
<dbReference type="Gene3D" id="1.10.10.10">
    <property type="entry name" value="Winged helix-like DNA-binding domain superfamily/Winged helix DNA-binding domain"/>
    <property type="match status" value="1"/>
</dbReference>
<dbReference type="GO" id="GO:0003677">
    <property type="term" value="F:DNA binding"/>
    <property type="evidence" value="ECO:0007669"/>
    <property type="project" value="InterPro"/>
</dbReference>
<dbReference type="EMBL" id="BBNS01000001">
    <property type="protein sequence ID" value="GAL69440.1"/>
    <property type="molecule type" value="Genomic_DNA"/>
</dbReference>
<evidence type="ECO:0000313" key="5">
    <source>
        <dbReference type="EMBL" id="GAL65376.1"/>
    </source>
</evidence>
<reference evidence="9" key="1">
    <citation type="journal article" date="2014" name="Genome Announc.">
        <title>Draft Genome Sequence of Marine Flavobacterium Jejuia pallidilutea Strain 11shimoA1 and Pigmentation Mutants.</title>
        <authorList>
            <person name="Takatani N."/>
            <person name="Nakanishi M."/>
            <person name="Meirelles P."/>
            <person name="Mino S."/>
            <person name="Suda W."/>
            <person name="Oshima K."/>
            <person name="Hattori M."/>
            <person name="Ohkuma M."/>
            <person name="Hosokawa M."/>
            <person name="Miyashita K."/>
            <person name="Thompson F.L."/>
            <person name="Niwa A."/>
            <person name="Sawabe T."/>
            <person name="Sawabe T."/>
        </authorList>
    </citation>
    <scope>NUCLEOTIDE SEQUENCE [LARGE SCALE GENOMIC DNA]</scope>
    <source>
        <strain evidence="9">JCM 19538</strain>
    </source>
</reference>
<dbReference type="RefSeq" id="WP_042240223.1">
    <property type="nucleotide sequence ID" value="NZ_BBNR01000001.1"/>
</dbReference>
<comment type="caution">
    <text evidence="6">The sequence shown here is derived from an EMBL/GenBank/DDBJ whole genome shotgun (WGS) entry which is preliminary data.</text>
</comment>
<keyword evidence="1" id="KW-0175">Coiled coil</keyword>
<dbReference type="Gene3D" id="2.130.10.10">
    <property type="entry name" value="YVTN repeat-like/Quinoprotein amine dehydrogenase"/>
    <property type="match status" value="2"/>
</dbReference>
<keyword evidence="9" id="KW-1185">Reference proteome</keyword>
<keyword evidence="2" id="KW-0812">Transmembrane</keyword>
<proteinExistence type="predicted"/>
<dbReference type="GO" id="GO:0006355">
    <property type="term" value="P:regulation of DNA-templated transcription"/>
    <property type="evidence" value="ECO:0007669"/>
    <property type="project" value="InterPro"/>
</dbReference>
<dbReference type="InterPro" id="IPR011123">
    <property type="entry name" value="Y_Y_Y"/>
</dbReference>
<organism evidence="6 8">
    <name type="scientific">Jejuia pallidilutea</name>
    <dbReference type="NCBI Taxonomy" id="504487"/>
    <lineage>
        <taxon>Bacteria</taxon>
        <taxon>Pseudomonadati</taxon>
        <taxon>Bacteroidota</taxon>
        <taxon>Flavobacteriia</taxon>
        <taxon>Flavobacteriales</taxon>
        <taxon>Flavobacteriaceae</taxon>
        <taxon>Jejuia</taxon>
    </lineage>
</organism>